<proteinExistence type="inferred from homology"/>
<dbReference type="EC" id="2.7.7.62" evidence="9"/>
<feature type="binding site" evidence="19">
    <location>
        <begin position="7"/>
        <end position="14"/>
    </location>
    <ligand>
        <name>GTP</name>
        <dbReference type="ChEBI" id="CHEBI:37565"/>
    </ligand>
</feature>
<feature type="binding site" evidence="19">
    <location>
        <begin position="32"/>
        <end position="34"/>
    </location>
    <ligand>
        <name>GTP</name>
        <dbReference type="ChEBI" id="CHEBI:37565"/>
    </ligand>
</feature>
<evidence type="ECO:0000313" key="22">
    <source>
        <dbReference type="Proteomes" id="UP000186795"/>
    </source>
</evidence>
<evidence type="ECO:0000256" key="6">
    <source>
        <dbReference type="ARBA" id="ARBA00005159"/>
    </source>
</evidence>
<evidence type="ECO:0000313" key="21">
    <source>
        <dbReference type="EMBL" id="SIT02404.1"/>
    </source>
</evidence>
<evidence type="ECO:0000256" key="4">
    <source>
        <dbReference type="ARBA" id="ARBA00003889"/>
    </source>
</evidence>
<dbReference type="NCBIfam" id="NF004469">
    <property type="entry name" value="PRK05800.1"/>
    <property type="match status" value="1"/>
</dbReference>
<dbReference type="Proteomes" id="UP000186795">
    <property type="component" value="Unassembled WGS sequence"/>
</dbReference>
<gene>
    <name evidence="21" type="ORF">SAMN05421790_11075</name>
</gene>
<dbReference type="EMBL" id="FTOD01000010">
    <property type="protein sequence ID" value="SIT02404.1"/>
    <property type="molecule type" value="Genomic_DNA"/>
</dbReference>
<evidence type="ECO:0000256" key="10">
    <source>
        <dbReference type="ARBA" id="ARBA00022573"/>
    </source>
</evidence>
<evidence type="ECO:0000256" key="9">
    <source>
        <dbReference type="ARBA" id="ARBA00012523"/>
    </source>
</evidence>
<evidence type="ECO:0000256" key="7">
    <source>
        <dbReference type="ARBA" id="ARBA00007490"/>
    </source>
</evidence>
<organism evidence="21 22">
    <name type="scientific">Kroppenstedtia eburnea</name>
    <dbReference type="NCBI Taxonomy" id="714067"/>
    <lineage>
        <taxon>Bacteria</taxon>
        <taxon>Bacillati</taxon>
        <taxon>Bacillota</taxon>
        <taxon>Bacilli</taxon>
        <taxon>Bacillales</taxon>
        <taxon>Thermoactinomycetaceae</taxon>
        <taxon>Kroppenstedtia</taxon>
    </lineage>
</organism>
<evidence type="ECO:0000256" key="3">
    <source>
        <dbReference type="ARBA" id="ARBA00001522"/>
    </source>
</evidence>
<feature type="binding site" evidence="19">
    <location>
        <position position="81"/>
    </location>
    <ligand>
        <name>GTP</name>
        <dbReference type="ChEBI" id="CHEBI:37565"/>
    </ligand>
</feature>
<feature type="binding site" evidence="19">
    <location>
        <begin position="49"/>
        <end position="52"/>
    </location>
    <ligand>
        <name>GTP</name>
        <dbReference type="ChEBI" id="CHEBI:37565"/>
    </ligand>
</feature>
<keyword evidence="10" id="KW-0169">Cobalamin biosynthesis</keyword>
<dbReference type="SUPFAM" id="SSF52540">
    <property type="entry name" value="P-loop containing nucleoside triphosphate hydrolases"/>
    <property type="match status" value="1"/>
</dbReference>
<evidence type="ECO:0000256" key="2">
    <source>
        <dbReference type="ARBA" id="ARBA00000711"/>
    </source>
</evidence>
<dbReference type="PIRSF" id="PIRSF006135">
    <property type="entry name" value="CobU"/>
    <property type="match status" value="1"/>
</dbReference>
<evidence type="ECO:0000256" key="16">
    <source>
        <dbReference type="ARBA" id="ARBA00029570"/>
    </source>
</evidence>
<keyword evidence="11 21" id="KW-0808">Transferase</keyword>
<dbReference type="CDD" id="cd00544">
    <property type="entry name" value="CobU"/>
    <property type="match status" value="1"/>
</dbReference>
<protein>
    <recommendedName>
        <fullName evidence="16">Adenosylcobinamide kinase</fullName>
        <ecNumber evidence="8">2.7.1.156</ecNumber>
        <ecNumber evidence="9">2.7.7.62</ecNumber>
    </recommendedName>
    <alternativeName>
        <fullName evidence="17">Adenosylcobinamide-phosphate guanylyltransferase</fullName>
    </alternativeName>
</protein>
<dbReference type="InterPro" id="IPR027417">
    <property type="entry name" value="P-loop_NTPase"/>
</dbReference>
<dbReference type="UniPathway" id="UPA00148">
    <property type="reaction ID" value="UER00236"/>
</dbReference>
<dbReference type="Pfam" id="PF02283">
    <property type="entry name" value="CobU"/>
    <property type="match status" value="1"/>
</dbReference>
<evidence type="ECO:0000256" key="13">
    <source>
        <dbReference type="ARBA" id="ARBA00022777"/>
    </source>
</evidence>
<reference evidence="22" key="1">
    <citation type="submission" date="2017-01" db="EMBL/GenBank/DDBJ databases">
        <authorList>
            <person name="Varghese N."/>
            <person name="Submissions S."/>
        </authorList>
    </citation>
    <scope>NUCLEOTIDE SEQUENCE [LARGE SCALE GENOMIC DNA]</scope>
    <source>
        <strain evidence="22">DSM 45196</strain>
    </source>
</reference>
<evidence type="ECO:0000256" key="12">
    <source>
        <dbReference type="ARBA" id="ARBA00022741"/>
    </source>
</evidence>
<feature type="coiled-coil region" evidence="20">
    <location>
        <begin position="96"/>
        <end position="127"/>
    </location>
</feature>
<dbReference type="AlphaFoldDB" id="A0A1N7NVP6"/>
<keyword evidence="12 19" id="KW-0547">Nucleotide-binding</keyword>
<accession>A0A1N7NVP6</accession>
<comment type="pathway">
    <text evidence="6">Cofactor biosynthesis; adenosylcobalamin biosynthesis; adenosylcobalamin from cob(II)yrinate a,c-diamide: step 5/7.</text>
</comment>
<name>A0A1N7NVP6_9BACL</name>
<evidence type="ECO:0000256" key="15">
    <source>
        <dbReference type="ARBA" id="ARBA00023134"/>
    </source>
</evidence>
<dbReference type="OrthoDB" id="9799422at2"/>
<feature type="binding site" evidence="19">
    <location>
        <position position="60"/>
    </location>
    <ligand>
        <name>GTP</name>
        <dbReference type="ChEBI" id="CHEBI:37565"/>
    </ligand>
</feature>
<dbReference type="Gene3D" id="3.40.50.300">
    <property type="entry name" value="P-loop containing nucleotide triphosphate hydrolases"/>
    <property type="match status" value="1"/>
</dbReference>
<evidence type="ECO:0000256" key="17">
    <source>
        <dbReference type="ARBA" id="ARBA00030571"/>
    </source>
</evidence>
<keyword evidence="20" id="KW-0175">Coiled coil</keyword>
<dbReference type="EC" id="2.7.1.156" evidence="8"/>
<keyword evidence="14" id="KW-0067">ATP-binding</keyword>
<comment type="function">
    <text evidence="4">Catalyzes ATP-dependent phosphorylation of adenosylcobinamide and addition of GMP to adenosylcobinamide phosphate.</text>
</comment>
<evidence type="ECO:0000256" key="1">
    <source>
        <dbReference type="ARBA" id="ARBA00000312"/>
    </source>
</evidence>
<dbReference type="RefSeq" id="WP_076525870.1">
    <property type="nucleotide sequence ID" value="NZ_CP048103.1"/>
</dbReference>
<dbReference type="GO" id="GO:0043752">
    <property type="term" value="F:adenosylcobinamide kinase activity"/>
    <property type="evidence" value="ECO:0007669"/>
    <property type="project" value="UniProtKB-EC"/>
</dbReference>
<comment type="catalytic activity">
    <reaction evidence="3">
        <text>adenosylcob(III)inamide + GTP = adenosylcob(III)inamide phosphate + GDP + H(+)</text>
        <dbReference type="Rhea" id="RHEA:15765"/>
        <dbReference type="ChEBI" id="CHEBI:2480"/>
        <dbReference type="ChEBI" id="CHEBI:15378"/>
        <dbReference type="ChEBI" id="CHEBI:37565"/>
        <dbReference type="ChEBI" id="CHEBI:58189"/>
        <dbReference type="ChEBI" id="CHEBI:58502"/>
        <dbReference type="EC" id="2.7.1.156"/>
    </reaction>
</comment>
<comment type="pathway">
    <text evidence="5">Cofactor biosynthesis; adenosylcobalamin biosynthesis; adenosylcobalamin from cob(II)yrinate a,c-diamide: step 6/7.</text>
</comment>
<sequence>MIRLVTGGVRSGKSRFAEELAGEMGKRILYVATGVVTDAEMAARVHRHRERRPREWGLAEEPLHLTRALTGGQERDGILVDCLSTWVANRLMQLPEKDWEERRNSFEREMEEEMERVLDLLSEEEAVLVTSETGLGGVAMTPLGRLFQDTLGSMNQQAARRAGEVWMVVSGVPWKVKG</sequence>
<dbReference type="PANTHER" id="PTHR34848:SF1">
    <property type="entry name" value="BIFUNCTIONAL ADENOSYLCOBALAMIN BIOSYNTHESIS PROTEIN COBU"/>
    <property type="match status" value="1"/>
</dbReference>
<evidence type="ECO:0000256" key="11">
    <source>
        <dbReference type="ARBA" id="ARBA00022679"/>
    </source>
</evidence>
<keyword evidence="13 21" id="KW-0418">Kinase</keyword>
<keyword evidence="22" id="KW-1185">Reference proteome</keyword>
<dbReference type="GO" id="GO:0009236">
    <property type="term" value="P:cobalamin biosynthetic process"/>
    <property type="evidence" value="ECO:0007669"/>
    <property type="project" value="UniProtKB-UniPathway"/>
</dbReference>
<dbReference type="GO" id="GO:0008820">
    <property type="term" value="F:cobinamide phosphate guanylyltransferase activity"/>
    <property type="evidence" value="ECO:0007669"/>
    <property type="project" value="UniProtKB-EC"/>
</dbReference>
<evidence type="ECO:0000256" key="20">
    <source>
        <dbReference type="SAM" id="Coils"/>
    </source>
</evidence>
<keyword evidence="21" id="KW-0548">Nucleotidyltransferase</keyword>
<evidence type="ECO:0000256" key="14">
    <source>
        <dbReference type="ARBA" id="ARBA00022840"/>
    </source>
</evidence>
<dbReference type="GO" id="GO:0005525">
    <property type="term" value="F:GTP binding"/>
    <property type="evidence" value="ECO:0007669"/>
    <property type="project" value="UniProtKB-KW"/>
</dbReference>
<dbReference type="GO" id="GO:0005524">
    <property type="term" value="F:ATP binding"/>
    <property type="evidence" value="ECO:0007669"/>
    <property type="project" value="UniProtKB-KW"/>
</dbReference>
<evidence type="ECO:0000256" key="19">
    <source>
        <dbReference type="PIRSR" id="PIRSR006135-2"/>
    </source>
</evidence>
<comment type="catalytic activity">
    <reaction evidence="2">
        <text>adenosylcob(III)inamide phosphate + GTP + H(+) = adenosylcob(III)inamide-GDP + diphosphate</text>
        <dbReference type="Rhea" id="RHEA:22712"/>
        <dbReference type="ChEBI" id="CHEBI:15378"/>
        <dbReference type="ChEBI" id="CHEBI:33019"/>
        <dbReference type="ChEBI" id="CHEBI:37565"/>
        <dbReference type="ChEBI" id="CHEBI:58502"/>
        <dbReference type="ChEBI" id="CHEBI:60487"/>
        <dbReference type="EC" id="2.7.7.62"/>
    </reaction>
</comment>
<evidence type="ECO:0000256" key="8">
    <source>
        <dbReference type="ARBA" id="ARBA00012016"/>
    </source>
</evidence>
<comment type="similarity">
    <text evidence="7">Belongs to the CobU/CobP family.</text>
</comment>
<evidence type="ECO:0000256" key="18">
    <source>
        <dbReference type="PIRSR" id="PIRSR006135-1"/>
    </source>
</evidence>
<feature type="active site" description="GMP-histidine intermediate" evidence="18">
    <location>
        <position position="48"/>
    </location>
</feature>
<evidence type="ECO:0000256" key="5">
    <source>
        <dbReference type="ARBA" id="ARBA00004692"/>
    </source>
</evidence>
<dbReference type="PANTHER" id="PTHR34848">
    <property type="match status" value="1"/>
</dbReference>
<keyword evidence="15 19" id="KW-0342">GTP-binding</keyword>
<comment type="catalytic activity">
    <reaction evidence="1">
        <text>adenosylcob(III)inamide + ATP = adenosylcob(III)inamide phosphate + ADP + H(+)</text>
        <dbReference type="Rhea" id="RHEA:15769"/>
        <dbReference type="ChEBI" id="CHEBI:2480"/>
        <dbReference type="ChEBI" id="CHEBI:15378"/>
        <dbReference type="ChEBI" id="CHEBI:30616"/>
        <dbReference type="ChEBI" id="CHEBI:58502"/>
        <dbReference type="ChEBI" id="CHEBI:456216"/>
        <dbReference type="EC" id="2.7.1.156"/>
    </reaction>
</comment>
<dbReference type="InterPro" id="IPR003203">
    <property type="entry name" value="CobU/CobP"/>
</dbReference>